<keyword evidence="3" id="KW-0276">Fatty acid metabolism</keyword>
<organism evidence="11 12">
    <name type="scientific">Elysia marginata</name>
    <dbReference type="NCBI Taxonomy" id="1093978"/>
    <lineage>
        <taxon>Eukaryota</taxon>
        <taxon>Metazoa</taxon>
        <taxon>Spiralia</taxon>
        <taxon>Lophotrochozoa</taxon>
        <taxon>Mollusca</taxon>
        <taxon>Gastropoda</taxon>
        <taxon>Heterobranchia</taxon>
        <taxon>Euthyneura</taxon>
        <taxon>Panpulmonata</taxon>
        <taxon>Sacoglossa</taxon>
        <taxon>Placobranchoidea</taxon>
        <taxon>Plakobranchidae</taxon>
        <taxon>Elysia</taxon>
    </lineage>
</organism>
<keyword evidence="5" id="KW-0560">Oxidoreductase</keyword>
<evidence type="ECO:0000256" key="6">
    <source>
        <dbReference type="ARBA" id="ARBA00023098"/>
    </source>
</evidence>
<feature type="compositionally biased region" description="Polar residues" evidence="9">
    <location>
        <begin position="76"/>
        <end position="87"/>
    </location>
</feature>
<keyword evidence="12" id="KW-1185">Reference proteome</keyword>
<evidence type="ECO:0000256" key="3">
    <source>
        <dbReference type="ARBA" id="ARBA00022832"/>
    </source>
</evidence>
<feature type="compositionally biased region" description="Basic and acidic residues" evidence="9">
    <location>
        <begin position="24"/>
        <end position="35"/>
    </location>
</feature>
<evidence type="ECO:0000313" key="12">
    <source>
        <dbReference type="Proteomes" id="UP000762676"/>
    </source>
</evidence>
<dbReference type="CDD" id="cd08954">
    <property type="entry name" value="KR_1_FAS_SDR_x"/>
    <property type="match status" value="1"/>
</dbReference>
<dbReference type="InterPro" id="IPR049391">
    <property type="entry name" value="FAS_pseudo-KR"/>
</dbReference>
<dbReference type="InterPro" id="IPR050091">
    <property type="entry name" value="PKS_NRPS_Biosynth_Enz"/>
</dbReference>
<evidence type="ECO:0000256" key="2">
    <source>
        <dbReference type="ARBA" id="ARBA00022516"/>
    </source>
</evidence>
<dbReference type="GO" id="GO:0004312">
    <property type="term" value="F:fatty acid synthase activity"/>
    <property type="evidence" value="ECO:0007669"/>
    <property type="project" value="TreeGrafter"/>
</dbReference>
<protein>
    <submittedName>
        <fullName evidence="11">Fatty acid synthase</fullName>
    </submittedName>
</protein>
<evidence type="ECO:0000256" key="1">
    <source>
        <dbReference type="ARBA" id="ARBA00022450"/>
    </source>
</evidence>
<evidence type="ECO:0000256" key="4">
    <source>
        <dbReference type="ARBA" id="ARBA00022857"/>
    </source>
</evidence>
<dbReference type="EMBL" id="BMAT01008641">
    <property type="protein sequence ID" value="GFR89831.1"/>
    <property type="molecule type" value="Genomic_DNA"/>
</dbReference>
<dbReference type="AlphaFoldDB" id="A0AAV4GX14"/>
<comment type="caution">
    <text evidence="11">The sequence shown here is derived from an EMBL/GenBank/DDBJ whole genome shotgun (WGS) entry which is preliminary data.</text>
</comment>
<keyword evidence="8" id="KW-0511">Multifunctional enzyme</keyword>
<dbReference type="SUPFAM" id="SSF51735">
    <property type="entry name" value="NAD(P)-binding Rossmann-fold domains"/>
    <property type="match status" value="1"/>
</dbReference>
<dbReference type="InterPro" id="IPR013968">
    <property type="entry name" value="PKS_KR"/>
</dbReference>
<feature type="domain" description="Ketoreductase" evidence="10">
    <location>
        <begin position="539"/>
        <end position="729"/>
    </location>
</feature>
<dbReference type="InterPro" id="IPR036291">
    <property type="entry name" value="NAD(P)-bd_dom_sf"/>
</dbReference>
<dbReference type="SMART" id="SM00822">
    <property type="entry name" value="PKS_KR"/>
    <property type="match status" value="1"/>
</dbReference>
<keyword evidence="1" id="KW-0596">Phosphopantetheine</keyword>
<dbReference type="GO" id="GO:0006633">
    <property type="term" value="P:fatty acid biosynthetic process"/>
    <property type="evidence" value="ECO:0007669"/>
    <property type="project" value="UniProtKB-KW"/>
</dbReference>
<feature type="region of interest" description="Disordered" evidence="9">
    <location>
        <begin position="1"/>
        <end position="91"/>
    </location>
</feature>
<dbReference type="Pfam" id="PF08659">
    <property type="entry name" value="KR"/>
    <property type="match status" value="1"/>
</dbReference>
<evidence type="ECO:0000256" key="9">
    <source>
        <dbReference type="SAM" id="MobiDB-lite"/>
    </source>
</evidence>
<dbReference type="Gene3D" id="3.40.50.720">
    <property type="entry name" value="NAD(P)-binding Rossmann-like Domain"/>
    <property type="match status" value="1"/>
</dbReference>
<evidence type="ECO:0000313" key="11">
    <source>
        <dbReference type="EMBL" id="GFR89831.1"/>
    </source>
</evidence>
<keyword evidence="4" id="KW-0521">NADP</keyword>
<sequence>MSARALSSGDPEGNESNSRVQSEQCKRSDLREMSQSKDTNGTTGVFDAAKENGASRANQILPEAETRGKDGLKGSNFMSPTETTDSPRPNAGPVLEEYCFVPYIEYSELAISESLKRYASDCFNYTLKFLEEWIMKDENNYVPNREVLIDVLARQRARRSIGFENMYSGPDCGLAQALQKLFRLPLSSDMYQQVNSLLNECRDVFYTDQLLSSLHTTEILKPCLDIVEENTDGESTLVLEVGGVQNAMHDRIMSIVASFPSKPLVYQVVNPSPAPDSSGNASMCGRESSAQEQAPVDLLILNHILHKQVNIDTALDLYFDRYLKPGGFVLVKEVTGNFPLCLTLEALSETAEYPRIRAGRVLGRYLHDTAWSELFSRHGFDIIYKRSDGVFATLYLLRKRRNQLDSAHSMIFQMSDLHFSWLEDLSAKTRKMATLPESEPTRMWLLAMKTTNGLVGFLKSLRREAGGDRFRGVLISNLKLASRVPQISADSEEFRWLVQRDLAQNVFRDGTWGSFRHVPLSTGIPSGSPTSRATCSPNKTYAIVSATENQGGPEELVGLGLLQWLADRGAQKILLCHRANSISKTDNQTAAVVRSLQAKGIQVEVSRRDVTTVDGAWGLVNQAQTLAPLGGVFHLHWATRYGMFQRQTRDSFQDVYDLKVQATVNLDHVTRSLCRDSLEWFVVSSSTSAGRGRPGHTNSGYASSVVERICEKRQADKLPGLSIQLDSRSGQDDLSEAAVSRYLTALDVLLPHGSCPVVSAVVNKP</sequence>
<evidence type="ECO:0000259" key="10">
    <source>
        <dbReference type="SMART" id="SM00822"/>
    </source>
</evidence>
<dbReference type="SUPFAM" id="SSF53335">
    <property type="entry name" value="S-adenosyl-L-methionine-dependent methyltransferases"/>
    <property type="match status" value="1"/>
</dbReference>
<dbReference type="InterPro" id="IPR057326">
    <property type="entry name" value="KR_dom"/>
</dbReference>
<proteinExistence type="predicted"/>
<keyword evidence="6" id="KW-0443">Lipid metabolism</keyword>
<keyword evidence="7" id="KW-0275">Fatty acid biosynthesis</keyword>
<dbReference type="Gene3D" id="3.40.50.150">
    <property type="entry name" value="Vaccinia Virus protein VP39"/>
    <property type="match status" value="1"/>
</dbReference>
<keyword evidence="2" id="KW-0444">Lipid biosynthesis</keyword>
<dbReference type="InterPro" id="IPR029063">
    <property type="entry name" value="SAM-dependent_MTases_sf"/>
</dbReference>
<dbReference type="PANTHER" id="PTHR43775">
    <property type="entry name" value="FATTY ACID SYNTHASE"/>
    <property type="match status" value="1"/>
</dbReference>
<gene>
    <name evidence="11" type="ORF">ElyMa_004288600</name>
</gene>
<dbReference type="Pfam" id="PF21149">
    <property type="entry name" value="FAS_pseudo-KR"/>
    <property type="match status" value="1"/>
</dbReference>
<dbReference type="Proteomes" id="UP000762676">
    <property type="component" value="Unassembled WGS sequence"/>
</dbReference>
<reference evidence="11 12" key="1">
    <citation type="journal article" date="2021" name="Elife">
        <title>Chloroplast acquisition without the gene transfer in kleptoplastic sea slugs, Plakobranchus ocellatus.</title>
        <authorList>
            <person name="Maeda T."/>
            <person name="Takahashi S."/>
            <person name="Yoshida T."/>
            <person name="Shimamura S."/>
            <person name="Takaki Y."/>
            <person name="Nagai Y."/>
            <person name="Toyoda A."/>
            <person name="Suzuki Y."/>
            <person name="Arimoto A."/>
            <person name="Ishii H."/>
            <person name="Satoh N."/>
            <person name="Nishiyama T."/>
            <person name="Hasebe M."/>
            <person name="Maruyama T."/>
            <person name="Minagawa J."/>
            <person name="Obokata J."/>
            <person name="Shigenobu S."/>
        </authorList>
    </citation>
    <scope>NUCLEOTIDE SEQUENCE [LARGE SCALE GENOMIC DNA]</scope>
</reference>
<evidence type="ECO:0000256" key="5">
    <source>
        <dbReference type="ARBA" id="ARBA00023002"/>
    </source>
</evidence>
<dbReference type="GO" id="GO:0016491">
    <property type="term" value="F:oxidoreductase activity"/>
    <property type="evidence" value="ECO:0007669"/>
    <property type="project" value="UniProtKB-KW"/>
</dbReference>
<evidence type="ECO:0000256" key="8">
    <source>
        <dbReference type="ARBA" id="ARBA00023268"/>
    </source>
</evidence>
<evidence type="ECO:0000256" key="7">
    <source>
        <dbReference type="ARBA" id="ARBA00023160"/>
    </source>
</evidence>
<accession>A0AAV4GX14</accession>
<dbReference type="PANTHER" id="PTHR43775:SF7">
    <property type="entry name" value="FATTY ACID SYNTHASE"/>
    <property type="match status" value="1"/>
</dbReference>
<feature type="compositionally biased region" description="Polar residues" evidence="9">
    <location>
        <begin position="14"/>
        <end position="23"/>
    </location>
</feature>
<name>A0AAV4GX14_9GAST</name>